<sequence length="352" mass="39839">MLLHKNIIAGFIGSYTDNESEGIYRFNLNTDSGEIEELHLAYKIDNPTYLCLDKENHIIYSSCKINKKCGVASFKYYKETNNLHLINYNLSEDKQPCHVSIDSSNSLLLSSNYHENKMIVYNTLCGIILNYPFIDKHSGSSINPERQEKPHIHCSIMTNDNKYIISVDLGIDKLIISEIQNNKLIQRNDLNISFPGGTGPRHITYCKSKPFYYVLSELTSEVFAFKYNPDSDIILENIQTISNLSEDYEANKSGAAIHIHNNDKFLYTSDRGNNSLNLFYIDSNTGLLKYINSFDCGGDSPRDFRIDPSGKYMICANEKSNNLSVFSINQSNGDLALLNSFTAPSPTCIVFD</sequence>
<evidence type="ECO:0000256" key="1">
    <source>
        <dbReference type="ARBA" id="ARBA00005564"/>
    </source>
</evidence>
<dbReference type="GO" id="GO:0005829">
    <property type="term" value="C:cytosol"/>
    <property type="evidence" value="ECO:0007669"/>
    <property type="project" value="TreeGrafter"/>
</dbReference>
<organism evidence="2 3">
    <name type="scientific">Clostridium neonatale</name>
    <dbReference type="NCBI Taxonomy" id="137838"/>
    <lineage>
        <taxon>Bacteria</taxon>
        <taxon>Bacillati</taxon>
        <taxon>Bacillota</taxon>
        <taxon>Clostridia</taxon>
        <taxon>Eubacteriales</taxon>
        <taxon>Clostridiaceae</taxon>
        <taxon>Clostridium</taxon>
    </lineage>
</organism>
<dbReference type="Pfam" id="PF10282">
    <property type="entry name" value="Lactonase"/>
    <property type="match status" value="1"/>
</dbReference>
<proteinExistence type="inferred from homology"/>
<dbReference type="AlphaFoldDB" id="A0A2A7MGN8"/>
<dbReference type="GO" id="GO:0017057">
    <property type="term" value="F:6-phosphogluconolactonase activity"/>
    <property type="evidence" value="ECO:0007669"/>
    <property type="project" value="TreeGrafter"/>
</dbReference>
<dbReference type="STRING" id="137838.GCA_001458595_01829"/>
<accession>A0A2A7MGN8</accession>
<dbReference type="Gene3D" id="2.130.10.10">
    <property type="entry name" value="YVTN repeat-like/Quinoprotein amine dehydrogenase"/>
    <property type="match status" value="1"/>
</dbReference>
<evidence type="ECO:0000313" key="3">
    <source>
        <dbReference type="Proteomes" id="UP000220840"/>
    </source>
</evidence>
<evidence type="ECO:0000313" key="2">
    <source>
        <dbReference type="EMBL" id="PEG30501.1"/>
    </source>
</evidence>
<dbReference type="InterPro" id="IPR050282">
    <property type="entry name" value="Cycloisomerase_2"/>
</dbReference>
<comment type="caution">
    <text evidence="2">The sequence shown here is derived from an EMBL/GenBank/DDBJ whole genome shotgun (WGS) entry which is preliminary data.</text>
</comment>
<dbReference type="InterPro" id="IPR015943">
    <property type="entry name" value="WD40/YVTN_repeat-like_dom_sf"/>
</dbReference>
<dbReference type="RefSeq" id="WP_058294675.1">
    <property type="nucleotide sequence ID" value="NZ_CAMRXG010000034.1"/>
</dbReference>
<comment type="similarity">
    <text evidence="1">Belongs to the cycloisomerase 2 family.</text>
</comment>
<dbReference type="PANTHER" id="PTHR30344:SF1">
    <property type="entry name" value="6-PHOSPHOGLUCONOLACTONASE"/>
    <property type="match status" value="1"/>
</dbReference>
<dbReference type="InterPro" id="IPR019405">
    <property type="entry name" value="Lactonase_7-beta_prop"/>
</dbReference>
<dbReference type="SUPFAM" id="SSF51004">
    <property type="entry name" value="C-terminal (heme d1) domain of cytochrome cd1-nitrite reductase"/>
    <property type="match status" value="1"/>
</dbReference>
<keyword evidence="3" id="KW-1185">Reference proteome</keyword>
<dbReference type="OrthoDB" id="9790815at2"/>
<dbReference type="Proteomes" id="UP000220840">
    <property type="component" value="Unassembled WGS sequence"/>
</dbReference>
<dbReference type="InterPro" id="IPR011048">
    <property type="entry name" value="Haem_d1_sf"/>
</dbReference>
<name>A0A2A7MGN8_9CLOT</name>
<dbReference type="EMBL" id="PDCJ01000001">
    <property type="protein sequence ID" value="PEG30501.1"/>
    <property type="molecule type" value="Genomic_DNA"/>
</dbReference>
<dbReference type="PANTHER" id="PTHR30344">
    <property type="entry name" value="6-PHOSPHOGLUCONOLACTONASE-RELATED"/>
    <property type="match status" value="1"/>
</dbReference>
<protein>
    <submittedName>
        <fullName evidence="2">6-phosphogluconolactonase</fullName>
    </submittedName>
</protein>
<gene>
    <name evidence="2" type="ORF">CQ394_01900</name>
</gene>
<reference evidence="2 3" key="1">
    <citation type="submission" date="2017-10" db="EMBL/GenBank/DDBJ databases">
        <title>Effective Description of Clostridium neonatale sp. nov. linked to necrotizing enterocolitis in neonates and a clarification of species assignable to the genus Clostridium (Prazmowski 1880) emend. Lawson and Rainey 2016.</title>
        <authorList>
            <person name="Bernard K."/>
            <person name="Burdz T."/>
            <person name="Wiebe D."/>
            <person name="Balcewich B."/>
            <person name="Alfa M."/>
            <person name="Bernier A.-M."/>
        </authorList>
    </citation>
    <scope>NUCLEOTIDE SEQUENCE [LARGE SCALE GENOMIC DNA]</scope>
    <source>
        <strain evidence="2 3">LCDC99A005</strain>
    </source>
</reference>